<dbReference type="Proteomes" id="UP001207528">
    <property type="component" value="Unassembled WGS sequence"/>
</dbReference>
<dbReference type="Proteomes" id="UP000069773">
    <property type="component" value="Unassembled WGS sequence"/>
</dbReference>
<evidence type="ECO:0000313" key="1">
    <source>
        <dbReference type="EMBL" id="GAT10999.1"/>
    </source>
</evidence>
<keyword evidence="3" id="KW-1185">Reference proteome</keyword>
<evidence type="ECO:0000313" key="2">
    <source>
        <dbReference type="EMBL" id="MCV7026659.1"/>
    </source>
</evidence>
<reference evidence="2" key="3">
    <citation type="journal article" date="2022" name="BMC Genomics">
        <title>Comparative genome analysis of mycobacteria focusing on tRNA and non-coding RNA.</title>
        <authorList>
            <person name="Behra P.R.K."/>
            <person name="Pettersson B.M.F."/>
            <person name="Ramesh M."/>
            <person name="Das S."/>
            <person name="Dasgupta S."/>
            <person name="Kirsebom L.A."/>
        </authorList>
    </citation>
    <scope>NUCLEOTIDE SEQUENCE</scope>
    <source>
        <strain evidence="2">DSM 44203</strain>
    </source>
</reference>
<dbReference type="EMBL" id="JACKTI010000070">
    <property type="protein sequence ID" value="MCV7026659.1"/>
    <property type="molecule type" value="Genomic_DNA"/>
</dbReference>
<reference evidence="2" key="2">
    <citation type="submission" date="2020-07" db="EMBL/GenBank/DDBJ databases">
        <authorList>
            <person name="Pettersson B.M.F."/>
            <person name="Behra P.R.K."/>
            <person name="Ramesh M."/>
            <person name="Das S."/>
            <person name="Dasgupta S."/>
            <person name="Kirsebom L.A."/>
        </authorList>
    </citation>
    <scope>NUCLEOTIDE SEQUENCE</scope>
    <source>
        <strain evidence="2">DSM 44203</strain>
    </source>
</reference>
<dbReference type="RefSeq" id="WP_067393151.1">
    <property type="nucleotide sequence ID" value="NZ_BCTA01000053.1"/>
</dbReference>
<name>A0AAW5SS40_MYCNV</name>
<evidence type="ECO:0000313" key="3">
    <source>
        <dbReference type="Proteomes" id="UP000069773"/>
    </source>
</evidence>
<sequence length="307" mass="33100">MTQTAAADRQAGGRTVITAAPVTSGDPRVYTDPYPGAKGSDLVKESCGKCGGDGLYHAPSGFVIQNPNGRPGETFKGCFDCMGHGHRIVKVSSVRARMRRAVKAAIKWEADAAERDARAAAAAAEQFAADWDEAHAEQARRNALNNTPAGQPGDKLTNLAGTVEVATSIEVTKYGGYGTEFKRLVVIKLDNGQVLKTFGAAAGLYEVRRGDSVTITSATVKDVDTYQGQLQTVITRAKLRIDYAALRAGDIAAGDAIQTDGQWYPVLRVDDNAVHIRVELGERHWTSSVRIDKITDHRRHDNLNPQQ</sequence>
<evidence type="ECO:0000313" key="4">
    <source>
        <dbReference type="Proteomes" id="UP001207528"/>
    </source>
</evidence>
<protein>
    <submittedName>
        <fullName evidence="2">Uncharacterized protein</fullName>
    </submittedName>
</protein>
<gene>
    <name evidence="2" type="ORF">H7I77_25460</name>
    <name evidence="1" type="ORF">RMCN_4132</name>
</gene>
<dbReference type="AlphaFoldDB" id="A0AAW5SS40"/>
<accession>A0AAW5SS40</accession>
<proteinExistence type="predicted"/>
<dbReference type="EMBL" id="BCTA01000053">
    <property type="protein sequence ID" value="GAT10999.1"/>
    <property type="molecule type" value="Genomic_DNA"/>
</dbReference>
<comment type="caution">
    <text evidence="2">The sequence shown here is derived from an EMBL/GenBank/DDBJ whole genome shotgun (WGS) entry which is preliminary data.</text>
</comment>
<reference evidence="1 3" key="1">
    <citation type="journal article" date="2016" name="Genome Announc.">
        <title>Draft Genome Sequences of Five Rapidly Growing Mycobacterium Species, M. thermoresistibile, M. fortuitum subsp. acetamidolyticum, M. canariasense, M. brisbanense, and M. novocastrense.</title>
        <authorList>
            <person name="Katahira K."/>
            <person name="Ogura Y."/>
            <person name="Gotoh Y."/>
            <person name="Hayashi T."/>
        </authorList>
    </citation>
    <scope>NUCLEOTIDE SEQUENCE [LARGE SCALE GENOMIC DNA]</scope>
    <source>
        <strain evidence="1 3">JCM18114</strain>
    </source>
</reference>
<organism evidence="2 4">
    <name type="scientific">Mycolicibacterium novocastrense</name>
    <name type="common">Mycobacterium novocastrense</name>
    <dbReference type="NCBI Taxonomy" id="59813"/>
    <lineage>
        <taxon>Bacteria</taxon>
        <taxon>Bacillati</taxon>
        <taxon>Actinomycetota</taxon>
        <taxon>Actinomycetes</taxon>
        <taxon>Mycobacteriales</taxon>
        <taxon>Mycobacteriaceae</taxon>
        <taxon>Mycolicibacterium</taxon>
    </lineage>
</organism>